<organism evidence="1 2">
    <name type="scientific">Paramecium bursaria Chlorella virus NY2A</name>
    <name type="common">PBCV-NY2A</name>
    <dbReference type="NCBI Taxonomy" id="46021"/>
    <lineage>
        <taxon>Viruses</taxon>
        <taxon>Varidnaviria</taxon>
        <taxon>Bamfordvirae</taxon>
        <taxon>Nucleocytoviricota</taxon>
        <taxon>Megaviricetes</taxon>
        <taxon>Algavirales</taxon>
        <taxon>Phycodnaviridae</taxon>
        <taxon>Chlorovirus</taxon>
        <taxon>Chlorovirus americanus</taxon>
    </lineage>
</organism>
<name>A7IVN1_PBCVN</name>
<gene>
    <name evidence="1" type="primary">B006L</name>
    <name evidence="1" type="ORF">NY2A_B006L</name>
</gene>
<organismHost>
    <name type="scientific">Chlorella</name>
    <dbReference type="NCBI Taxonomy" id="3071"/>
</organismHost>
<proteinExistence type="predicted"/>
<evidence type="ECO:0000313" key="2">
    <source>
        <dbReference type="Proteomes" id="UP000202419"/>
    </source>
</evidence>
<dbReference type="GeneID" id="5658737"/>
<evidence type="ECO:0000313" key="1">
    <source>
        <dbReference type="EMBL" id="ABT14405.1"/>
    </source>
</evidence>
<keyword evidence="2" id="KW-1185">Reference proteome</keyword>
<dbReference type="EMBL" id="DQ491002">
    <property type="protein sequence ID" value="ABT14405.1"/>
    <property type="molecule type" value="Genomic_DNA"/>
</dbReference>
<dbReference type="KEGG" id="vg:5658737"/>
<protein>
    <submittedName>
        <fullName evidence="1">Uncharacterized protein B006L</fullName>
    </submittedName>
</protein>
<dbReference type="Proteomes" id="UP000202419">
    <property type="component" value="Segment"/>
</dbReference>
<reference evidence="1 2" key="1">
    <citation type="journal article" date="2007" name="Virology">
        <title>Sequence and annotation of the 369-kb NY-2A and the 345-kb AR158 viruses that infect Chlorella NC64A.</title>
        <authorList>
            <person name="Fitzgerald L.A."/>
            <person name="Graves M.V."/>
            <person name="Li X."/>
            <person name="Feldblyum T."/>
            <person name="Nierman W.C."/>
            <person name="Van Etten J.L."/>
        </authorList>
    </citation>
    <scope>NUCLEOTIDE SEQUENCE [LARGE SCALE GENOMIC DNA]</scope>
    <source>
        <strain evidence="1 2">NY-2A</strain>
    </source>
</reference>
<accession>A7IVN1</accession>
<sequence>MHYIMTVVYPGAFTDVSVIRPLVERGFSRFIFFDGMPASGYVRHTTSIDEMINEIRENLPGEIVHHIDKNVFTIVHDEYIIEYHYNTLDEDFVMPDDVSALVLRGFIPTDTFLDKVPRGVDIYTDICLYGIHWFKLEKIGEVTKFFNGFLGQIPVDHVWESKQYLNKYGYEYDTEYSDYDYYSDTDTESETS</sequence>
<dbReference type="RefSeq" id="YP_001497202.1">
    <property type="nucleotide sequence ID" value="NC_009898.1"/>
</dbReference>